<dbReference type="PANTHER" id="PTHR14224:SF9">
    <property type="entry name" value="LEUCINE-RICH REPEAT-CONTAINING PROTEIN 14"/>
    <property type="match status" value="1"/>
</dbReference>
<evidence type="ECO:0000256" key="4">
    <source>
        <dbReference type="ARBA" id="ARBA00022737"/>
    </source>
</evidence>
<sequence>RSLKLRNSTEDVQDLMPESAERIRRVARQLGMLSSLRELNLRSTHLSGNLREILCELQAPLESLGFASCFLVPADLTFL</sequence>
<name>A0A7L1E0P0_OENON</name>
<evidence type="ECO:0000313" key="5">
    <source>
        <dbReference type="EMBL" id="NXM82963.1"/>
    </source>
</evidence>
<dbReference type="PANTHER" id="PTHR14224">
    <property type="entry name" value="SIMILAR TO PREFERENTIALLY EXPRESSED ANTIGEN IN MELANOMA-LIKE 3"/>
    <property type="match status" value="1"/>
</dbReference>
<protein>
    <submittedName>
        <fullName evidence="5">LRC14 protein</fullName>
    </submittedName>
</protein>
<keyword evidence="6" id="KW-1185">Reference proteome</keyword>
<dbReference type="GO" id="GO:0005737">
    <property type="term" value="C:cytoplasm"/>
    <property type="evidence" value="ECO:0007669"/>
    <property type="project" value="UniProtKB-SubCell"/>
</dbReference>
<dbReference type="EMBL" id="VXBF01004577">
    <property type="protein sequence ID" value="NXM82963.1"/>
    <property type="molecule type" value="Genomic_DNA"/>
</dbReference>
<evidence type="ECO:0000313" key="6">
    <source>
        <dbReference type="Proteomes" id="UP000565754"/>
    </source>
</evidence>
<feature type="non-terminal residue" evidence="5">
    <location>
        <position position="79"/>
    </location>
</feature>
<evidence type="ECO:0000256" key="3">
    <source>
        <dbReference type="ARBA" id="ARBA00022614"/>
    </source>
</evidence>
<comment type="subcellular location">
    <subcellularLocation>
        <location evidence="1">Cytoplasm</location>
    </subcellularLocation>
</comment>
<evidence type="ECO:0000256" key="1">
    <source>
        <dbReference type="ARBA" id="ARBA00004496"/>
    </source>
</evidence>
<keyword evidence="3" id="KW-0433">Leucine-rich repeat</keyword>
<organism evidence="5 6">
    <name type="scientific">Oenanthe oenanthe</name>
    <name type="common">Northern wheatear</name>
    <dbReference type="NCBI Taxonomy" id="279966"/>
    <lineage>
        <taxon>Eukaryota</taxon>
        <taxon>Metazoa</taxon>
        <taxon>Chordata</taxon>
        <taxon>Craniata</taxon>
        <taxon>Vertebrata</taxon>
        <taxon>Euteleostomi</taxon>
        <taxon>Archelosauria</taxon>
        <taxon>Archosauria</taxon>
        <taxon>Dinosauria</taxon>
        <taxon>Saurischia</taxon>
        <taxon>Theropoda</taxon>
        <taxon>Coelurosauria</taxon>
        <taxon>Aves</taxon>
        <taxon>Neognathae</taxon>
        <taxon>Neoaves</taxon>
        <taxon>Telluraves</taxon>
        <taxon>Australaves</taxon>
        <taxon>Passeriformes</taxon>
        <taxon>Muscicapidae</taxon>
        <taxon>Oenanthe</taxon>
    </lineage>
</organism>
<feature type="non-terminal residue" evidence="5">
    <location>
        <position position="1"/>
    </location>
</feature>
<keyword evidence="2" id="KW-0963">Cytoplasm</keyword>
<reference evidence="5 6" key="1">
    <citation type="submission" date="2019-09" db="EMBL/GenBank/DDBJ databases">
        <title>Bird 10,000 Genomes (B10K) Project - Family phase.</title>
        <authorList>
            <person name="Zhang G."/>
        </authorList>
    </citation>
    <scope>NUCLEOTIDE SEQUENCE [LARGE SCALE GENOMIC DNA]</scope>
    <source>
        <strain evidence="5">B10K-DU-001-74</strain>
        <tissue evidence="5">Muscle</tissue>
    </source>
</reference>
<dbReference type="AlphaFoldDB" id="A0A7L1E0P0"/>
<evidence type="ECO:0000256" key="2">
    <source>
        <dbReference type="ARBA" id="ARBA00022490"/>
    </source>
</evidence>
<comment type="caution">
    <text evidence="5">The sequence shown here is derived from an EMBL/GenBank/DDBJ whole genome shotgun (WGS) entry which is preliminary data.</text>
</comment>
<keyword evidence="4" id="KW-0677">Repeat</keyword>
<dbReference type="Proteomes" id="UP000565754">
    <property type="component" value="Unassembled WGS sequence"/>
</dbReference>
<proteinExistence type="predicted"/>
<dbReference type="InterPro" id="IPR050694">
    <property type="entry name" value="LRRC14/PRAME"/>
</dbReference>
<gene>
    <name evidence="5" type="primary">Lrrc14_6</name>
    <name evidence="5" type="ORF">OENOEN_R15783</name>
</gene>
<accession>A0A7L1E0P0</accession>
<dbReference type="SUPFAM" id="SSF52047">
    <property type="entry name" value="RNI-like"/>
    <property type="match status" value="1"/>
</dbReference>